<dbReference type="Proteomes" id="UP000499080">
    <property type="component" value="Unassembled WGS sequence"/>
</dbReference>
<feature type="compositionally biased region" description="Polar residues" evidence="1">
    <location>
        <begin position="166"/>
        <end position="176"/>
    </location>
</feature>
<evidence type="ECO:0000259" key="2">
    <source>
        <dbReference type="Pfam" id="PF06431"/>
    </source>
</evidence>
<feature type="region of interest" description="Disordered" evidence="1">
    <location>
        <begin position="154"/>
        <end position="176"/>
    </location>
</feature>
<dbReference type="GO" id="GO:0003677">
    <property type="term" value="F:DNA binding"/>
    <property type="evidence" value="ECO:0007669"/>
    <property type="project" value="InterPro"/>
</dbReference>
<feature type="non-terminal residue" evidence="3">
    <location>
        <position position="1"/>
    </location>
</feature>
<comment type="caution">
    <text evidence="3">The sequence shown here is derived from an EMBL/GenBank/DDBJ whole genome shotgun (WGS) entry which is preliminary data.</text>
</comment>
<reference evidence="3 4" key="1">
    <citation type="journal article" date="2019" name="Sci. Rep.">
        <title>Orb-weaving spider Araneus ventricosus genome elucidates the spidroin gene catalogue.</title>
        <authorList>
            <person name="Kono N."/>
            <person name="Nakamura H."/>
            <person name="Ohtoshi R."/>
            <person name="Moran D.A.P."/>
            <person name="Shinohara A."/>
            <person name="Yoshida Y."/>
            <person name="Fujiwara M."/>
            <person name="Mori M."/>
            <person name="Tomita M."/>
            <person name="Arakawa K."/>
        </authorList>
    </citation>
    <scope>NUCLEOTIDE SEQUENCE [LARGE SCALE GENOMIC DNA]</scope>
</reference>
<dbReference type="GO" id="GO:0005524">
    <property type="term" value="F:ATP binding"/>
    <property type="evidence" value="ECO:0007669"/>
    <property type="project" value="InterPro"/>
</dbReference>
<dbReference type="EMBL" id="BGPR01230509">
    <property type="protein sequence ID" value="GBL73577.1"/>
    <property type="molecule type" value="Genomic_DNA"/>
</dbReference>
<feature type="domain" description="Large T antigen polyomavirus C-terminal" evidence="2">
    <location>
        <begin position="2"/>
        <end position="93"/>
    </location>
</feature>
<dbReference type="OrthoDB" id="6437780at2759"/>
<evidence type="ECO:0000313" key="3">
    <source>
        <dbReference type="EMBL" id="GBL73577.1"/>
    </source>
</evidence>
<accession>A0A4Y2A208</accession>
<evidence type="ECO:0000256" key="1">
    <source>
        <dbReference type="SAM" id="MobiDB-lite"/>
    </source>
</evidence>
<organism evidence="3 4">
    <name type="scientific">Araneus ventricosus</name>
    <name type="common">Orbweaver spider</name>
    <name type="synonym">Epeira ventricosa</name>
    <dbReference type="NCBI Taxonomy" id="182803"/>
    <lineage>
        <taxon>Eukaryota</taxon>
        <taxon>Metazoa</taxon>
        <taxon>Ecdysozoa</taxon>
        <taxon>Arthropoda</taxon>
        <taxon>Chelicerata</taxon>
        <taxon>Arachnida</taxon>
        <taxon>Araneae</taxon>
        <taxon>Araneomorphae</taxon>
        <taxon>Entelegynae</taxon>
        <taxon>Araneoidea</taxon>
        <taxon>Araneidae</taxon>
        <taxon>Araneus</taxon>
    </lineage>
</organism>
<dbReference type="AlphaFoldDB" id="A0A4Y2A208"/>
<proteinExistence type="predicted"/>
<gene>
    <name evidence="3" type="primary">LT_14</name>
    <name evidence="3" type="ORF">AVEN_161527_1</name>
</gene>
<evidence type="ECO:0000313" key="4">
    <source>
        <dbReference type="Proteomes" id="UP000499080"/>
    </source>
</evidence>
<dbReference type="InterPro" id="IPR027417">
    <property type="entry name" value="P-loop_NTPase"/>
</dbReference>
<dbReference type="GO" id="GO:0006260">
    <property type="term" value="P:DNA replication"/>
    <property type="evidence" value="ECO:0007669"/>
    <property type="project" value="InterPro"/>
</dbReference>
<dbReference type="Gene3D" id="3.40.50.300">
    <property type="entry name" value="P-loop containing nucleotide triphosphate hydrolases"/>
    <property type="match status" value="1"/>
</dbReference>
<name>A0A4Y2A208_ARAVE</name>
<dbReference type="InterPro" id="IPR010932">
    <property type="entry name" value="Lg_T_Ag_Polyomavir_C"/>
</dbReference>
<sequence length="176" mass="19842">YLGQTIGKRFALFDDVKGKPEEGSKLTQGWGFYNIDVLRDHIDGHVEVQLEKKNQQPVSQVFPPGIITCHDYVIPESVKQRVQGPIKIKKSKFWNKHPVKVTMELFYIGGVILNLFPAPPALQSNIMTKKSGWWTKHDLNCKCLEEAATGRAARATERAAMETESTDAATQGFQRE</sequence>
<protein>
    <submittedName>
        <fullName evidence="3">Large T antigen</fullName>
    </submittedName>
</protein>
<dbReference type="Pfam" id="PF06431">
    <property type="entry name" value="Polyoma_lg_T_C"/>
    <property type="match status" value="1"/>
</dbReference>
<keyword evidence="4" id="KW-1185">Reference proteome</keyword>